<organism evidence="1 2">
    <name type="scientific">Faecalibacterium prausnitzii M21/2</name>
    <dbReference type="NCBI Taxonomy" id="411485"/>
    <lineage>
        <taxon>Bacteria</taxon>
        <taxon>Bacillati</taxon>
        <taxon>Bacillota</taxon>
        <taxon>Clostridia</taxon>
        <taxon>Eubacteriales</taxon>
        <taxon>Oscillospiraceae</taxon>
        <taxon>Faecalibacterium</taxon>
    </lineage>
</organism>
<dbReference type="RefSeq" id="WP_005923647.1">
    <property type="nucleotide sequence ID" value="NZ_DS483500.1"/>
</dbReference>
<sequence length="64" mass="7051">MELQLIELLIDTVEALLHIVRQQNSQLSQLGAVAAEEQLQDIEAAYSAVLKNDSGKEVDTENVD</sequence>
<dbReference type="EMBL" id="ABED02000025">
    <property type="protein sequence ID" value="EDP21717.1"/>
    <property type="molecule type" value="Genomic_DNA"/>
</dbReference>
<dbReference type="HOGENOM" id="CLU_2861136_0_0_9"/>
<dbReference type="GeneID" id="75068326"/>
<name>A8SB19_9FIRM</name>
<reference evidence="1 2" key="2">
    <citation type="submission" date="2007-09" db="EMBL/GenBank/DDBJ databases">
        <authorList>
            <person name="Fulton L."/>
            <person name="Clifton S."/>
            <person name="Fulton B."/>
            <person name="Xu J."/>
            <person name="Minx P."/>
            <person name="Pepin K.H."/>
            <person name="Johnson M."/>
            <person name="Thiruvilangam P."/>
            <person name="Bhonagiri V."/>
            <person name="Nash W.E."/>
            <person name="Mardis E.R."/>
            <person name="Wilson R.K."/>
        </authorList>
    </citation>
    <scope>NUCLEOTIDE SEQUENCE [LARGE SCALE GENOMIC DNA]</scope>
    <source>
        <strain evidence="1 2">M21/2</strain>
    </source>
</reference>
<comment type="caution">
    <text evidence="1">The sequence shown here is derived from an EMBL/GenBank/DDBJ whole genome shotgun (WGS) entry which is preliminary data.</text>
</comment>
<evidence type="ECO:0000313" key="2">
    <source>
        <dbReference type="Proteomes" id="UP000005945"/>
    </source>
</evidence>
<accession>A8SB19</accession>
<dbReference type="Proteomes" id="UP000005945">
    <property type="component" value="Unassembled WGS sequence"/>
</dbReference>
<dbReference type="AlphaFoldDB" id="A8SB19"/>
<proteinExistence type="predicted"/>
<evidence type="ECO:0000313" key="1">
    <source>
        <dbReference type="EMBL" id="EDP21717.1"/>
    </source>
</evidence>
<gene>
    <name evidence="1" type="ORF">FAEPRAM212_01538</name>
</gene>
<reference evidence="1 2" key="1">
    <citation type="submission" date="2007-09" db="EMBL/GenBank/DDBJ databases">
        <title>Draft genome sequence of Faecalibacterium prausnitzii M21/2.</title>
        <authorList>
            <person name="Sudarsanam P."/>
            <person name="Ley R."/>
            <person name="Guruge J."/>
            <person name="Turnbaugh P.J."/>
            <person name="Mahowald M."/>
            <person name="Liep D."/>
            <person name="Gordon J."/>
        </authorList>
    </citation>
    <scope>NUCLEOTIDE SEQUENCE [LARGE SCALE GENOMIC DNA]</scope>
    <source>
        <strain evidence="1 2">M21/2</strain>
    </source>
</reference>
<protein>
    <submittedName>
        <fullName evidence="1">Uncharacterized protein</fullName>
    </submittedName>
</protein>